<keyword evidence="3" id="KW-0520">NAD</keyword>
<feature type="binding site" evidence="4">
    <location>
        <position position="143"/>
    </location>
    <ligand>
        <name>Zn(2+)</name>
        <dbReference type="ChEBI" id="CHEBI:29105"/>
    </ligand>
</feature>
<dbReference type="InterPro" id="IPR026590">
    <property type="entry name" value="Ssirtuin_cat_dom"/>
</dbReference>
<keyword evidence="4" id="KW-0862">Zinc</keyword>
<dbReference type="EMBL" id="JAJBZT010000002">
    <property type="protein sequence ID" value="MCB6182653.1"/>
    <property type="molecule type" value="Genomic_DNA"/>
</dbReference>
<evidence type="ECO:0000256" key="3">
    <source>
        <dbReference type="ARBA" id="ARBA00023027"/>
    </source>
</evidence>
<dbReference type="Pfam" id="PF02146">
    <property type="entry name" value="SIR2"/>
    <property type="match status" value="1"/>
</dbReference>
<reference evidence="6" key="1">
    <citation type="submission" date="2021-10" db="EMBL/GenBank/DDBJ databases">
        <title>The complete genome sequence of Leeia sp. TBRC 13508.</title>
        <authorList>
            <person name="Charoenyingcharoen P."/>
            <person name="Yukphan P."/>
        </authorList>
    </citation>
    <scope>NUCLEOTIDE SEQUENCE</scope>
    <source>
        <strain evidence="6">TBRC 13508</strain>
    </source>
</reference>
<dbReference type="InterPro" id="IPR029035">
    <property type="entry name" value="DHS-like_NAD/FAD-binding_dom"/>
</dbReference>
<evidence type="ECO:0000313" key="6">
    <source>
        <dbReference type="EMBL" id="MCB6182653.1"/>
    </source>
</evidence>
<accession>A0ABS8D3Q0</accession>
<name>A0ABS8D3Q0_9NEIS</name>
<feature type="domain" description="Deacetylase sirtuin-type" evidence="5">
    <location>
        <begin position="3"/>
        <end position="277"/>
    </location>
</feature>
<evidence type="ECO:0000313" key="7">
    <source>
        <dbReference type="Proteomes" id="UP001165395"/>
    </source>
</evidence>
<keyword evidence="7" id="KW-1185">Reference proteome</keyword>
<feature type="binding site" evidence="4">
    <location>
        <position position="148"/>
    </location>
    <ligand>
        <name>Zn(2+)</name>
        <dbReference type="ChEBI" id="CHEBI:29105"/>
    </ligand>
</feature>
<evidence type="ECO:0000259" key="5">
    <source>
        <dbReference type="PROSITE" id="PS50305"/>
    </source>
</evidence>
<organism evidence="6 7">
    <name type="scientific">Leeia speluncae</name>
    <dbReference type="NCBI Taxonomy" id="2884804"/>
    <lineage>
        <taxon>Bacteria</taxon>
        <taxon>Pseudomonadati</taxon>
        <taxon>Pseudomonadota</taxon>
        <taxon>Betaproteobacteria</taxon>
        <taxon>Neisseriales</taxon>
        <taxon>Leeiaceae</taxon>
        <taxon>Leeia</taxon>
    </lineage>
</organism>
<dbReference type="InterPro" id="IPR026591">
    <property type="entry name" value="Sirtuin_cat_small_dom_sf"/>
</dbReference>
<evidence type="ECO:0000256" key="4">
    <source>
        <dbReference type="PROSITE-ProRule" id="PRU00236"/>
    </source>
</evidence>
<dbReference type="Gene3D" id="3.30.1600.10">
    <property type="entry name" value="SIR2/SIRT2 'Small Domain"/>
    <property type="match status" value="1"/>
</dbReference>
<proteinExistence type="predicted"/>
<dbReference type="RefSeq" id="WP_227178602.1">
    <property type="nucleotide sequence ID" value="NZ_JAJBZT010000002.1"/>
</dbReference>
<dbReference type="PANTHER" id="PTHR11085:SF4">
    <property type="entry name" value="NAD-DEPENDENT PROTEIN DEACYLASE"/>
    <property type="match status" value="1"/>
</dbReference>
<gene>
    <name evidence="6" type="ORF">LIN78_03685</name>
</gene>
<dbReference type="PROSITE" id="PS50305">
    <property type="entry name" value="SIRTUIN"/>
    <property type="match status" value="1"/>
</dbReference>
<keyword evidence="4" id="KW-0479">Metal-binding</keyword>
<dbReference type="Proteomes" id="UP001165395">
    <property type="component" value="Unassembled WGS sequence"/>
</dbReference>
<feature type="binding site" evidence="4">
    <location>
        <position position="176"/>
    </location>
    <ligand>
        <name>Zn(2+)</name>
        <dbReference type="ChEBI" id="CHEBI:29105"/>
    </ligand>
</feature>
<comment type="caution">
    <text evidence="6">The sequence shown here is derived from an EMBL/GenBank/DDBJ whole genome shotgun (WGS) entry which is preliminary data.</text>
</comment>
<keyword evidence="2" id="KW-0808">Transferase</keyword>
<evidence type="ECO:0000256" key="2">
    <source>
        <dbReference type="ARBA" id="ARBA00022679"/>
    </source>
</evidence>
<feature type="binding site" evidence="4">
    <location>
        <position position="179"/>
    </location>
    <ligand>
        <name>Zn(2+)</name>
        <dbReference type="ChEBI" id="CHEBI:29105"/>
    </ligand>
</feature>
<evidence type="ECO:0000256" key="1">
    <source>
        <dbReference type="ARBA" id="ARBA00012928"/>
    </source>
</evidence>
<dbReference type="Gene3D" id="3.40.50.1220">
    <property type="entry name" value="TPP-binding domain"/>
    <property type="match status" value="1"/>
</dbReference>
<dbReference type="EC" id="2.3.1.286" evidence="1"/>
<dbReference type="InterPro" id="IPR050134">
    <property type="entry name" value="NAD-dep_sirtuin_deacylases"/>
</dbReference>
<dbReference type="PANTHER" id="PTHR11085">
    <property type="entry name" value="NAD-DEPENDENT PROTEIN DEACYLASE SIRTUIN-5, MITOCHONDRIAL-RELATED"/>
    <property type="match status" value="1"/>
</dbReference>
<dbReference type="InterPro" id="IPR003000">
    <property type="entry name" value="Sirtuin"/>
</dbReference>
<dbReference type="SUPFAM" id="SSF52467">
    <property type="entry name" value="DHS-like NAD/FAD-binding domain"/>
    <property type="match status" value="1"/>
</dbReference>
<sequence length="277" mass="30568">MEKSNLKHSIDAAAQYISNADSLIITAGAGIGVDSGLPDFRGNVGFWQAYPALQQAGLNFHDIANPASFRQRPEHAWGFYGHRLALYRETTPHKGFEQLQTLAANKAAGAFVITSNVDGQFQKAGFASQRIWEIHGSIHHLQCLTPCCQRFWSASALHPRINEKQCLWVSGQLPTCPYCGGLARPNILMFNDWHFVDVRTTLQQGNFNSWRKKVSNPVVIEIGAGKDLPSIRRLSERMGCPIIRINPTAADIPLSHQGISLPLSAKMALNLLVESIS</sequence>
<protein>
    <recommendedName>
        <fullName evidence="1">protein acetyllysine N-acetyltransferase</fullName>
        <ecNumber evidence="1">2.3.1.286</ecNumber>
    </recommendedName>
</protein>
<feature type="active site" description="Proton acceptor" evidence="4">
    <location>
        <position position="135"/>
    </location>
</feature>